<dbReference type="EMBL" id="KB632295">
    <property type="protein sequence ID" value="ERL91689.1"/>
    <property type="molecule type" value="Genomic_DNA"/>
</dbReference>
<reference evidence="1 2" key="1">
    <citation type="journal article" date="2013" name="Genome Biol.">
        <title>Draft genome of the mountain pine beetle, Dendroctonus ponderosae Hopkins, a major forest pest.</title>
        <authorList>
            <person name="Keeling C.I."/>
            <person name="Yuen M.M."/>
            <person name="Liao N.Y."/>
            <person name="Docking T.R."/>
            <person name="Chan S.K."/>
            <person name="Taylor G.A."/>
            <person name="Palmquist D.L."/>
            <person name="Jackman S.D."/>
            <person name="Nguyen A."/>
            <person name="Li M."/>
            <person name="Henderson H."/>
            <person name="Janes J.K."/>
            <person name="Zhao Y."/>
            <person name="Pandoh P."/>
            <person name="Moore R."/>
            <person name="Sperling F.A."/>
            <person name="Huber D.P."/>
            <person name="Birol I."/>
            <person name="Jones S.J."/>
            <person name="Bohlmann J."/>
        </authorList>
    </citation>
    <scope>NUCLEOTIDE SEQUENCE</scope>
</reference>
<dbReference type="PANTHER" id="PTHR22955:SF77">
    <property type="entry name" value="ASPARTIC PUTATIVE DOMAIN-CONTAINING PROTEIN-RELATED"/>
    <property type="match status" value="1"/>
</dbReference>
<protein>
    <submittedName>
        <fullName evidence="1">Uncharacterized protein</fullName>
    </submittedName>
</protein>
<dbReference type="Proteomes" id="UP000030742">
    <property type="component" value="Unassembled WGS sequence"/>
</dbReference>
<dbReference type="AlphaFoldDB" id="U4UCL2"/>
<organism evidence="1 2">
    <name type="scientific">Dendroctonus ponderosae</name>
    <name type="common">Mountain pine beetle</name>
    <dbReference type="NCBI Taxonomy" id="77166"/>
    <lineage>
        <taxon>Eukaryota</taxon>
        <taxon>Metazoa</taxon>
        <taxon>Ecdysozoa</taxon>
        <taxon>Arthropoda</taxon>
        <taxon>Hexapoda</taxon>
        <taxon>Insecta</taxon>
        <taxon>Pterygota</taxon>
        <taxon>Neoptera</taxon>
        <taxon>Endopterygota</taxon>
        <taxon>Coleoptera</taxon>
        <taxon>Polyphaga</taxon>
        <taxon>Cucujiformia</taxon>
        <taxon>Curculionidae</taxon>
        <taxon>Scolytinae</taxon>
        <taxon>Dendroctonus</taxon>
    </lineage>
</organism>
<dbReference type="InterPro" id="IPR005312">
    <property type="entry name" value="DUF1759"/>
</dbReference>
<accession>U4UCL2</accession>
<dbReference type="OrthoDB" id="6783651at2759"/>
<feature type="non-terminal residue" evidence="1">
    <location>
        <position position="345"/>
    </location>
</feature>
<dbReference type="STRING" id="77166.U4UCL2"/>
<proteinExistence type="predicted"/>
<dbReference type="Pfam" id="PF03564">
    <property type="entry name" value="DUF1759"/>
    <property type="match status" value="2"/>
</dbReference>
<evidence type="ECO:0000313" key="1">
    <source>
        <dbReference type="EMBL" id="ERL91689.1"/>
    </source>
</evidence>
<evidence type="ECO:0000313" key="2">
    <source>
        <dbReference type="Proteomes" id="UP000030742"/>
    </source>
</evidence>
<gene>
    <name evidence="1" type="ORF">D910_09016</name>
</gene>
<name>U4UCL2_DENPD</name>
<sequence>MVEFKDTFEALFHNNVGLSDIQKFHYLRSCLGDESLKIIPSLDFAAQNYKNAWELLCDSLSKESSSDLRKLIDTINKHLRALKTLQLPTEHWDPILINMVSLKLDKNTNRKWEQTRTDKKLPILTNFFSFVQNRADFLETLEMNNFQKKSVMRSEPKGKQRHYSLLLSDNKKRQDSRCNFRKLQQHLIYACDKFLKLSISERWNHVKKLGICSNCLHDILVANMVQAVASSVQNSNYILLSTPVVYVQNKDGHFHKANAVLDSGSQCSFISESFCSKVGSVLQNVKMCVSGINNSTASTIIIKSTISPFKKNIACSVVPKITDNLHSYSIDTSGWSIPSDIPLAT</sequence>
<dbReference type="PANTHER" id="PTHR22955">
    <property type="entry name" value="RETROTRANSPOSON"/>
    <property type="match status" value="1"/>
</dbReference>